<keyword evidence="7" id="KW-1185">Reference proteome</keyword>
<evidence type="ECO:0000256" key="1">
    <source>
        <dbReference type="ARBA" id="ARBA00009136"/>
    </source>
</evidence>
<dbReference type="GO" id="GO:0006508">
    <property type="term" value="P:proteolysis"/>
    <property type="evidence" value="ECO:0007669"/>
    <property type="project" value="UniProtKB-KW"/>
</dbReference>
<feature type="region of interest" description="Disordered" evidence="5">
    <location>
        <begin position="600"/>
        <end position="632"/>
    </location>
</feature>
<evidence type="ECO:0000313" key="7">
    <source>
        <dbReference type="Proteomes" id="UP000005408"/>
    </source>
</evidence>
<dbReference type="InterPro" id="IPR001969">
    <property type="entry name" value="Aspartic_peptidase_AS"/>
</dbReference>
<dbReference type="InterPro" id="IPR021109">
    <property type="entry name" value="Peptidase_aspartic_dom_sf"/>
</dbReference>
<evidence type="ECO:0008006" key="8">
    <source>
        <dbReference type="Google" id="ProtNLM"/>
    </source>
</evidence>
<dbReference type="EnsemblMetazoa" id="G20172.1">
    <property type="protein sequence ID" value="G20172.1:cds"/>
    <property type="gene ID" value="G20172"/>
</dbReference>
<protein>
    <recommendedName>
        <fullName evidence="8">Peptidase A2 domain-containing protein</fullName>
    </recommendedName>
</protein>
<evidence type="ECO:0000313" key="6">
    <source>
        <dbReference type="EnsemblMetazoa" id="G20172.1:cds"/>
    </source>
</evidence>
<keyword evidence="2" id="KW-0645">Protease</keyword>
<keyword evidence="3" id="KW-0064">Aspartyl protease</keyword>
<evidence type="ECO:0000256" key="3">
    <source>
        <dbReference type="ARBA" id="ARBA00022750"/>
    </source>
</evidence>
<keyword evidence="4" id="KW-0378">Hydrolase</keyword>
<accession>A0A8W8JMP0</accession>
<evidence type="ECO:0000256" key="2">
    <source>
        <dbReference type="ARBA" id="ARBA00022670"/>
    </source>
</evidence>
<dbReference type="GO" id="GO:0004190">
    <property type="term" value="F:aspartic-type endopeptidase activity"/>
    <property type="evidence" value="ECO:0007669"/>
    <property type="project" value="UniProtKB-KW"/>
</dbReference>
<comment type="similarity">
    <text evidence="1">Belongs to the DDI1 family.</text>
</comment>
<proteinExistence type="inferred from homology"/>
<organism evidence="6 7">
    <name type="scientific">Magallana gigas</name>
    <name type="common">Pacific oyster</name>
    <name type="synonym">Crassostrea gigas</name>
    <dbReference type="NCBI Taxonomy" id="29159"/>
    <lineage>
        <taxon>Eukaryota</taxon>
        <taxon>Metazoa</taxon>
        <taxon>Spiralia</taxon>
        <taxon>Lophotrochozoa</taxon>
        <taxon>Mollusca</taxon>
        <taxon>Bivalvia</taxon>
        <taxon>Autobranchia</taxon>
        <taxon>Pteriomorphia</taxon>
        <taxon>Ostreida</taxon>
        <taxon>Ostreoidea</taxon>
        <taxon>Ostreidae</taxon>
        <taxon>Magallana</taxon>
    </lineage>
</organism>
<evidence type="ECO:0000256" key="5">
    <source>
        <dbReference type="SAM" id="MobiDB-lite"/>
    </source>
</evidence>
<dbReference type="Gene3D" id="2.40.70.10">
    <property type="entry name" value="Acid Proteases"/>
    <property type="match status" value="1"/>
</dbReference>
<dbReference type="Pfam" id="PF13975">
    <property type="entry name" value="gag-asp_proteas"/>
    <property type="match status" value="1"/>
</dbReference>
<dbReference type="AlphaFoldDB" id="A0A8W8JMP0"/>
<reference evidence="6" key="1">
    <citation type="submission" date="2022-08" db="UniProtKB">
        <authorList>
            <consortium name="EnsemblMetazoa"/>
        </authorList>
    </citation>
    <scope>IDENTIFICATION</scope>
    <source>
        <strain evidence="6">05x7-T-G4-1.051#20</strain>
    </source>
</reference>
<dbReference type="PANTHER" id="PTHR12917:SF1">
    <property type="entry name" value="AT13091P"/>
    <property type="match status" value="1"/>
</dbReference>
<feature type="region of interest" description="Disordered" evidence="5">
    <location>
        <begin position="1"/>
        <end position="24"/>
    </location>
</feature>
<dbReference type="PANTHER" id="PTHR12917">
    <property type="entry name" value="ASPARTYL PROTEASE DDI-RELATED"/>
    <property type="match status" value="1"/>
</dbReference>
<dbReference type="SUPFAM" id="SSF50630">
    <property type="entry name" value="Acid proteases"/>
    <property type="match status" value="1"/>
</dbReference>
<sequence length="757" mass="85111">MQSTSTAPQPETPNPKANQTSSTESVNLIMPVMKNTVSVEIHGFPIQALVDTGATISCVASSIITKLGIDSSKLQSIGVAEAVAVGGERHCSLGVVSLPVSFAGVSFVHNFQVFEKFHQPLIIGLDFLKTHEAIFNIAQNTLFIKDPDTHQAFSIDLQTGFAQVRHSVTIEPRSVTSVQIKIQNLPSNSLVLLEPSHLLPEKGLAGAKCLIDTSHNDVQWMQIINPSDQPITLSSDTTIATACSVSPETVTSLDTPVKNKTTKSEEKNEPLEFDLSNSDLNLQQKQTLLTFLQKYKSVFAKELSELEHAKDAPDPEDLIPSTTLASLTTTEEHNQATFFYAHEKQNTLPQQQTICPVFSIENIGELQSECPDFGPMHAYFAQGTVPELKQERDKLVSESNQFIFLDNTLYHFYQPRSKTVGPKEVVNLTDAEFEKLGVVNFGDRARLRNRCRTVMKLPDSPTLIKLRELSSRRTFQKRQSARSRVSTSRRVHVGWMNKKRKNSVYSRVTGGKEVIDIEKNTTLPEMLEKFLELYFPDGENKNQGPLTDYMYYIGNYAGAKIKDVLSNGDPFTLEGYYSEIRTYPIRLYLYTSCKSIGDEDPIISEKSTGEPQKKIKFSKENDEKVQDASDDDFEPLPKLVLKKSKKRKPSGDVRDKKVEELDQPQCSHEADLRTPTDNCEYRYLSGGLGCVVGKIKRQFNVIPQRGRRVRWTIECAVKVFLSLDYKFNPNAFNRRDFKISSTFGKYVIFDIYSYSTA</sequence>
<dbReference type="Proteomes" id="UP000005408">
    <property type="component" value="Unassembled WGS sequence"/>
</dbReference>
<evidence type="ECO:0000256" key="4">
    <source>
        <dbReference type="ARBA" id="ARBA00022801"/>
    </source>
</evidence>
<dbReference type="CDD" id="cd00303">
    <property type="entry name" value="retropepsin_like"/>
    <property type="match status" value="1"/>
</dbReference>
<name>A0A8W8JMP0_MAGGI</name>
<feature type="compositionally biased region" description="Basic and acidic residues" evidence="5">
    <location>
        <begin position="607"/>
        <end position="627"/>
    </location>
</feature>
<dbReference type="PROSITE" id="PS00141">
    <property type="entry name" value="ASP_PROTEASE"/>
    <property type="match status" value="1"/>
</dbReference>